<evidence type="ECO:0000256" key="4">
    <source>
        <dbReference type="ARBA" id="ARBA00022676"/>
    </source>
</evidence>
<dbReference type="InterPro" id="IPR050271">
    <property type="entry name" value="UDP-glycosyltransferase"/>
</dbReference>
<reference evidence="11" key="3">
    <citation type="submission" date="2025-08" db="UniProtKB">
        <authorList>
            <consortium name="Ensembl"/>
        </authorList>
    </citation>
    <scope>IDENTIFICATION</scope>
</reference>
<dbReference type="HOGENOM" id="CLU_012949_5_0_1"/>
<dbReference type="Pfam" id="PF00201">
    <property type="entry name" value="UDPGT"/>
    <property type="match status" value="1"/>
</dbReference>
<evidence type="ECO:0000313" key="12">
    <source>
        <dbReference type="Proteomes" id="UP000007267"/>
    </source>
</evidence>
<dbReference type="EMBL" id="AGCU01091439">
    <property type="status" value="NOT_ANNOTATED_CDS"/>
    <property type="molecule type" value="Genomic_DNA"/>
</dbReference>
<evidence type="ECO:0000256" key="8">
    <source>
        <dbReference type="ARBA" id="ARBA00022989"/>
    </source>
</evidence>
<dbReference type="InterPro" id="IPR002213">
    <property type="entry name" value="UDP_glucos_trans"/>
</dbReference>
<evidence type="ECO:0000256" key="6">
    <source>
        <dbReference type="ARBA" id="ARBA00022692"/>
    </source>
</evidence>
<keyword evidence="4" id="KW-0328">Glycosyltransferase</keyword>
<accession>K7F1N1</accession>
<dbReference type="PANTHER" id="PTHR48043:SF161">
    <property type="entry name" value="UDP GLUCURONOSYLTRANSFERASE FAMILY 1 MEMBER A1"/>
    <property type="match status" value="1"/>
</dbReference>
<keyword evidence="7 10" id="KW-0732">Signal</keyword>
<comment type="similarity">
    <text evidence="2">Belongs to the UDP-glycosyltransferase family.</text>
</comment>
<reference evidence="12" key="1">
    <citation type="submission" date="2011-10" db="EMBL/GenBank/DDBJ databases">
        <authorList>
            <consortium name="Soft-shell Turtle Genome Consortium"/>
        </authorList>
    </citation>
    <scope>NUCLEOTIDE SEQUENCE [LARGE SCALE GENOMIC DNA]</scope>
    <source>
        <strain evidence="12">Daiwa-1</strain>
    </source>
</reference>
<protein>
    <recommendedName>
        <fullName evidence="3">glucuronosyltransferase</fullName>
        <ecNumber evidence="3">2.4.1.17</ecNumber>
    </recommendedName>
</protein>
<keyword evidence="8" id="KW-0472">Membrane</keyword>
<comment type="subcellular location">
    <subcellularLocation>
        <location evidence="1">Membrane</location>
        <topology evidence="1">Single-pass membrane protein</topology>
    </subcellularLocation>
</comment>
<keyword evidence="6" id="KW-0812">Transmembrane</keyword>
<dbReference type="GeneTree" id="ENSGT00940000159677"/>
<evidence type="ECO:0000256" key="2">
    <source>
        <dbReference type="ARBA" id="ARBA00009995"/>
    </source>
</evidence>
<dbReference type="EC" id="2.4.1.17" evidence="3"/>
<evidence type="ECO:0000256" key="5">
    <source>
        <dbReference type="ARBA" id="ARBA00022679"/>
    </source>
</evidence>
<organism evidence="11 12">
    <name type="scientific">Pelodiscus sinensis</name>
    <name type="common">Chinese softshell turtle</name>
    <name type="synonym">Trionyx sinensis</name>
    <dbReference type="NCBI Taxonomy" id="13735"/>
    <lineage>
        <taxon>Eukaryota</taxon>
        <taxon>Metazoa</taxon>
        <taxon>Chordata</taxon>
        <taxon>Craniata</taxon>
        <taxon>Vertebrata</taxon>
        <taxon>Euteleostomi</taxon>
        <taxon>Archelosauria</taxon>
        <taxon>Testudinata</taxon>
        <taxon>Testudines</taxon>
        <taxon>Cryptodira</taxon>
        <taxon>Trionychia</taxon>
        <taxon>Trionychidae</taxon>
        <taxon>Pelodiscus</taxon>
    </lineage>
</organism>
<evidence type="ECO:0000313" key="11">
    <source>
        <dbReference type="Ensembl" id="ENSPSIP00000001941.1"/>
    </source>
</evidence>
<dbReference type="Gene3D" id="3.40.50.2000">
    <property type="entry name" value="Glycogen Phosphorylase B"/>
    <property type="match status" value="1"/>
</dbReference>
<dbReference type="PANTHER" id="PTHR48043">
    <property type="entry name" value="EG:EG0003.4 PROTEIN-RELATED"/>
    <property type="match status" value="1"/>
</dbReference>
<dbReference type="FunFam" id="3.40.50.2000:FF:000066">
    <property type="entry name" value="UDP-glucuronosyltransferase 1-1"/>
    <property type="match status" value="1"/>
</dbReference>
<evidence type="ECO:0000256" key="7">
    <source>
        <dbReference type="ARBA" id="ARBA00022729"/>
    </source>
</evidence>
<proteinExistence type="inferred from homology"/>
<evidence type="ECO:0000256" key="1">
    <source>
        <dbReference type="ARBA" id="ARBA00004167"/>
    </source>
</evidence>
<dbReference type="GO" id="GO:0016020">
    <property type="term" value="C:membrane"/>
    <property type="evidence" value="ECO:0007669"/>
    <property type="project" value="UniProtKB-SubCell"/>
</dbReference>
<dbReference type="SUPFAM" id="SSF53756">
    <property type="entry name" value="UDP-Glycosyltransferase/glycogen phosphorylase"/>
    <property type="match status" value="1"/>
</dbReference>
<dbReference type="Ensembl" id="ENSPSIT00000001948.1">
    <property type="protein sequence ID" value="ENSPSIP00000001941.1"/>
    <property type="gene ID" value="ENSPSIG00000001948.1"/>
</dbReference>
<dbReference type="OMA" id="IFYHNIM"/>
<keyword evidence="9" id="KW-0325">Glycoprotein</keyword>
<evidence type="ECO:0000256" key="10">
    <source>
        <dbReference type="SAM" id="SignalP"/>
    </source>
</evidence>
<reference evidence="12" key="2">
    <citation type="journal article" date="2013" name="Nat. Genet.">
        <title>The draft genomes of soft-shell turtle and green sea turtle yield insights into the development and evolution of the turtle-specific body plan.</title>
        <authorList>
            <person name="Wang Z."/>
            <person name="Pascual-Anaya J."/>
            <person name="Zadissa A."/>
            <person name="Li W."/>
            <person name="Niimura Y."/>
            <person name="Huang Z."/>
            <person name="Li C."/>
            <person name="White S."/>
            <person name="Xiong Z."/>
            <person name="Fang D."/>
            <person name="Wang B."/>
            <person name="Ming Y."/>
            <person name="Chen Y."/>
            <person name="Zheng Y."/>
            <person name="Kuraku S."/>
            <person name="Pignatelli M."/>
            <person name="Herrero J."/>
            <person name="Beal K."/>
            <person name="Nozawa M."/>
            <person name="Li Q."/>
            <person name="Wang J."/>
            <person name="Zhang H."/>
            <person name="Yu L."/>
            <person name="Shigenobu S."/>
            <person name="Wang J."/>
            <person name="Liu J."/>
            <person name="Flicek P."/>
            <person name="Searle S."/>
            <person name="Wang J."/>
            <person name="Kuratani S."/>
            <person name="Yin Y."/>
            <person name="Aken B."/>
            <person name="Zhang G."/>
            <person name="Irie N."/>
        </authorList>
    </citation>
    <scope>NUCLEOTIDE SEQUENCE [LARGE SCALE GENOMIC DNA]</scope>
    <source>
        <strain evidence="12">Daiwa-1</strain>
    </source>
</reference>
<dbReference type="Proteomes" id="UP000007267">
    <property type="component" value="Unassembled WGS sequence"/>
</dbReference>
<sequence length="281" mass="32276">ALLLGYQLAAWTLLLIVPGFSEGGKLMVVPMDGSHWLSMRPVVENLSQRGHEVVVVIPEVRWQLGRAVNYTVKTYPVTYTREELDGSFQRYLYTHLKGQPFPFNVLSIYNTSVAVFSLLFTHCKSLFSQRELMHYLKHSDFDAVLTDPISLCGAIIANYFSLPPVFFMRGFPCNLHYKANQCPDPLSYVPRLFTMNSDHMTFSQRLKNVLVDSVEFLYCNGFYAEALKFASEVLQRDVTMLDLLNSSIWLMRYDFVFEYPRPVMPNMVFIGGINCGERKSL</sequence>
<feature type="chain" id="PRO_5003901158" description="glucuronosyltransferase" evidence="10">
    <location>
        <begin position="24"/>
        <end position="281"/>
    </location>
</feature>
<feature type="signal peptide" evidence="10">
    <location>
        <begin position="1"/>
        <end position="23"/>
    </location>
</feature>
<evidence type="ECO:0000256" key="3">
    <source>
        <dbReference type="ARBA" id="ARBA00012544"/>
    </source>
</evidence>
<keyword evidence="8" id="KW-1133">Transmembrane helix</keyword>
<reference evidence="11" key="4">
    <citation type="submission" date="2025-09" db="UniProtKB">
        <authorList>
            <consortium name="Ensembl"/>
        </authorList>
    </citation>
    <scope>IDENTIFICATION</scope>
</reference>
<dbReference type="eggNOG" id="KOG1192">
    <property type="taxonomic scope" value="Eukaryota"/>
</dbReference>
<keyword evidence="12" id="KW-1185">Reference proteome</keyword>
<keyword evidence="5" id="KW-0808">Transferase</keyword>
<evidence type="ECO:0000256" key="9">
    <source>
        <dbReference type="ARBA" id="ARBA00023180"/>
    </source>
</evidence>
<dbReference type="GO" id="GO:0015020">
    <property type="term" value="F:glucuronosyltransferase activity"/>
    <property type="evidence" value="ECO:0007669"/>
    <property type="project" value="UniProtKB-EC"/>
</dbReference>
<name>K7F1N1_PELSI</name>
<dbReference type="AlphaFoldDB" id="K7F1N1"/>